<keyword evidence="3" id="KW-1185">Reference proteome</keyword>
<feature type="transmembrane region" description="Helical" evidence="1">
    <location>
        <begin position="259"/>
        <end position="284"/>
    </location>
</feature>
<accession>A0ABY4SIY1</accession>
<keyword evidence="1" id="KW-0472">Membrane</keyword>
<reference evidence="2" key="1">
    <citation type="submission" date="2022-05" db="EMBL/GenBank/DDBJ databases">
        <title>Brevundimonas albigilva TT17 genome sequence.</title>
        <authorList>
            <person name="Lee K."/>
            <person name="Son H."/>
        </authorList>
    </citation>
    <scope>NUCLEOTIDE SEQUENCE</scope>
    <source>
        <strain evidence="2">TT17</strain>
    </source>
</reference>
<keyword evidence="1" id="KW-0812">Transmembrane</keyword>
<feature type="transmembrane region" description="Helical" evidence="1">
    <location>
        <begin position="23"/>
        <end position="48"/>
    </location>
</feature>
<protein>
    <recommendedName>
        <fullName evidence="4">Glycerophosphoryl diester phosphodiesterase membrane domain-containing protein</fullName>
    </recommendedName>
</protein>
<organism evidence="2 3">
    <name type="scientific">Brevundimonas albigilva</name>
    <dbReference type="NCBI Taxonomy" id="1312364"/>
    <lineage>
        <taxon>Bacteria</taxon>
        <taxon>Pseudomonadati</taxon>
        <taxon>Pseudomonadota</taxon>
        <taxon>Alphaproteobacteria</taxon>
        <taxon>Caulobacterales</taxon>
        <taxon>Caulobacteraceae</taxon>
        <taxon>Brevundimonas</taxon>
    </lineage>
</organism>
<feature type="transmembrane region" description="Helical" evidence="1">
    <location>
        <begin position="206"/>
        <end position="239"/>
    </location>
</feature>
<evidence type="ECO:0000256" key="1">
    <source>
        <dbReference type="SAM" id="Phobius"/>
    </source>
</evidence>
<feature type="transmembrane region" description="Helical" evidence="1">
    <location>
        <begin position="68"/>
        <end position="98"/>
    </location>
</feature>
<sequence length="304" mass="32014">MAETFSIGEALAAPVRVIRRHPLAVFVWGLTMVVFSLVLSGLIFGSLADLPLTADGSAEASPELLGRMMALQGVSMLANLGQLALSVIIWTATMRAALRIGRPDRYFFMRAGMDELRVGVVGIALFVGAYIAVIVLVLLGVAIGAVAWQANEALAVVLGFVMVLGLIAAVIYAMARLSLIAPATLILERFAFVEGWTLAKGRMGSLLGLLVCTWLIYMAMYFVIAFLAILGFFASGVFAHMQAAGDALTFRDLMPSPGVLAGLVVLLLGPGAFLYGAVMTLLCAPFASACRQLLDGSPQGALEA</sequence>
<name>A0ABY4SIY1_9CAUL</name>
<dbReference type="Proteomes" id="UP001055429">
    <property type="component" value="Chromosome"/>
</dbReference>
<dbReference type="EMBL" id="CP097649">
    <property type="protein sequence ID" value="URI13965.1"/>
    <property type="molecule type" value="Genomic_DNA"/>
</dbReference>
<evidence type="ECO:0008006" key="4">
    <source>
        <dbReference type="Google" id="ProtNLM"/>
    </source>
</evidence>
<dbReference type="RefSeq" id="WP_250201303.1">
    <property type="nucleotide sequence ID" value="NZ_CP097649.1"/>
</dbReference>
<feature type="transmembrane region" description="Helical" evidence="1">
    <location>
        <begin position="153"/>
        <end position="175"/>
    </location>
</feature>
<evidence type="ECO:0000313" key="2">
    <source>
        <dbReference type="EMBL" id="URI13965.1"/>
    </source>
</evidence>
<proteinExistence type="predicted"/>
<gene>
    <name evidence="2" type="ORF">M8231_08980</name>
</gene>
<feature type="transmembrane region" description="Helical" evidence="1">
    <location>
        <begin position="118"/>
        <end position="147"/>
    </location>
</feature>
<keyword evidence="1" id="KW-1133">Transmembrane helix</keyword>
<evidence type="ECO:0000313" key="3">
    <source>
        <dbReference type="Proteomes" id="UP001055429"/>
    </source>
</evidence>